<dbReference type="Proteomes" id="UP001358614">
    <property type="component" value="Chromosome 1"/>
</dbReference>
<evidence type="ECO:0000256" key="1">
    <source>
        <dbReference type="SAM" id="MobiDB-lite"/>
    </source>
</evidence>
<dbReference type="EMBL" id="CP144089">
    <property type="protein sequence ID" value="WWD02511.1"/>
    <property type="molecule type" value="Genomic_DNA"/>
</dbReference>
<dbReference type="GeneID" id="91099355"/>
<feature type="region of interest" description="Disordered" evidence="1">
    <location>
        <begin position="365"/>
        <end position="384"/>
    </location>
</feature>
<accession>A0AAX4K7P8</accession>
<organism evidence="2 3">
    <name type="scientific">Kwoniella europaea PYCC6329</name>
    <dbReference type="NCBI Taxonomy" id="1423913"/>
    <lineage>
        <taxon>Eukaryota</taxon>
        <taxon>Fungi</taxon>
        <taxon>Dikarya</taxon>
        <taxon>Basidiomycota</taxon>
        <taxon>Agaricomycotina</taxon>
        <taxon>Tremellomycetes</taxon>
        <taxon>Tremellales</taxon>
        <taxon>Cryptococcaceae</taxon>
        <taxon>Kwoniella</taxon>
    </lineage>
</organism>
<protein>
    <submittedName>
        <fullName evidence="2">Uncharacterized protein</fullName>
    </submittedName>
</protein>
<sequence>MSSKTTILPNESSSGASFSRATRQGIDRFFSIERLLEEHDRGSNPAQALVPYTDTTRTGDQAIYQSLIEDAPPTSLTNIRAVTNIVCPETTLISEDNLKLTVHRYLSQFTSDDPLTLSIGQSPNGVSEDERIIDNNELKHVRSVVQEIMGEASMSSNTSEIRRWVRSGYRSIIEDLAGKYGLDIRRGISDSLRMEYIVKSPQDGNQTLVRDEIEKNYISSFDPEIFKKRFESTVTEVYKSGSRIIEETGGKGKAKEGTTIGSWDEETIKDQVEKDWNAVITKWKKACKTHTEESIRERIESKPYEFPLITAIKSSTRFSIQDKMERSCSHLVKSREGGDYQSTKNEHEEFMDSLRDTFQDELEKIERDSNVTGGDDGSKMTVGKRVKKIFGSKVKGNSKEVGQTR</sequence>
<name>A0AAX4K7P8_9TREE</name>
<gene>
    <name evidence="2" type="ORF">V865_000551</name>
</gene>
<evidence type="ECO:0000313" key="3">
    <source>
        <dbReference type="Proteomes" id="UP001358614"/>
    </source>
</evidence>
<keyword evidence="3" id="KW-1185">Reference proteome</keyword>
<dbReference type="RefSeq" id="XP_066080478.1">
    <property type="nucleotide sequence ID" value="XM_066224381.1"/>
</dbReference>
<evidence type="ECO:0000313" key="2">
    <source>
        <dbReference type="EMBL" id="WWD02511.1"/>
    </source>
</evidence>
<reference evidence="2 3" key="1">
    <citation type="submission" date="2024-01" db="EMBL/GenBank/DDBJ databases">
        <title>Comparative genomics of Cryptococcus and Kwoniella reveals pathogenesis evolution and contrasting modes of karyotype evolution via chromosome fusion or intercentromeric recombination.</title>
        <authorList>
            <person name="Coelho M.A."/>
            <person name="David-Palma M."/>
            <person name="Shea T."/>
            <person name="Bowers K."/>
            <person name="McGinley-Smith S."/>
            <person name="Mohammad A.W."/>
            <person name="Gnirke A."/>
            <person name="Yurkov A.M."/>
            <person name="Nowrousian M."/>
            <person name="Sun S."/>
            <person name="Cuomo C.A."/>
            <person name="Heitman J."/>
        </authorList>
    </citation>
    <scope>NUCLEOTIDE SEQUENCE [LARGE SCALE GENOMIC DNA]</scope>
    <source>
        <strain evidence="2 3">PYCC6329</strain>
    </source>
</reference>
<proteinExistence type="predicted"/>
<dbReference type="KEGG" id="ker:91099355"/>
<dbReference type="AlphaFoldDB" id="A0AAX4K7P8"/>